<dbReference type="EMBL" id="CAJVCH010242248">
    <property type="protein sequence ID" value="CAG7733064.1"/>
    <property type="molecule type" value="Genomic_DNA"/>
</dbReference>
<sequence length="278" mass="31428">MLHRMKRRDEGSDTEGESTDIFFHMPRFARNGARHILNQQHEIDFVDQMIGCLETDVKQYEPEPEDLPQKCEFDPSEMIRDSISSWRLQRNLLSSALSKSKLSEKSTKGSGNKWEGIKTRNKFRRDAHSLHLNEFLTTLEAKISGAASEVQGTLKWKAELKPDSILERPAQMIQLQETEAGTSLDELRDARKKVLQKLSTNCADWIVKHCSPSANRVELQEALKRDLQLLNTGSFDTSNPVNKSTGDDRFGLTLADSIFELTAADDVCTSTNISDAMI</sequence>
<proteinExistence type="predicted"/>
<organism evidence="1 2">
    <name type="scientific">Allacma fusca</name>
    <dbReference type="NCBI Taxonomy" id="39272"/>
    <lineage>
        <taxon>Eukaryota</taxon>
        <taxon>Metazoa</taxon>
        <taxon>Ecdysozoa</taxon>
        <taxon>Arthropoda</taxon>
        <taxon>Hexapoda</taxon>
        <taxon>Collembola</taxon>
        <taxon>Symphypleona</taxon>
        <taxon>Sminthuridae</taxon>
        <taxon>Allacma</taxon>
    </lineage>
</organism>
<protein>
    <submittedName>
        <fullName evidence="1">Uncharacterized protein</fullName>
    </submittedName>
</protein>
<keyword evidence="2" id="KW-1185">Reference proteome</keyword>
<accession>A0A8J2K7F3</accession>
<name>A0A8J2K7F3_9HEXA</name>
<dbReference type="AlphaFoldDB" id="A0A8J2K7F3"/>
<reference evidence="1" key="1">
    <citation type="submission" date="2021-06" db="EMBL/GenBank/DDBJ databases">
        <authorList>
            <person name="Hodson N. C."/>
            <person name="Mongue J. A."/>
            <person name="Jaron S. K."/>
        </authorList>
    </citation>
    <scope>NUCLEOTIDE SEQUENCE</scope>
</reference>
<dbReference type="Proteomes" id="UP000708208">
    <property type="component" value="Unassembled WGS sequence"/>
</dbReference>
<evidence type="ECO:0000313" key="2">
    <source>
        <dbReference type="Proteomes" id="UP000708208"/>
    </source>
</evidence>
<evidence type="ECO:0000313" key="1">
    <source>
        <dbReference type="EMBL" id="CAG7733064.1"/>
    </source>
</evidence>
<comment type="caution">
    <text evidence="1">The sequence shown here is derived from an EMBL/GenBank/DDBJ whole genome shotgun (WGS) entry which is preliminary data.</text>
</comment>
<gene>
    <name evidence="1" type="ORF">AFUS01_LOCUS21534</name>
</gene>